<dbReference type="InterPro" id="IPR036397">
    <property type="entry name" value="RNaseH_sf"/>
</dbReference>
<dbReference type="OrthoDB" id="3548481at2759"/>
<reference evidence="3 4" key="1">
    <citation type="submission" date="2016-12" db="EMBL/GenBank/DDBJ databases">
        <title>The genomes of Aspergillus section Nigri reveals drivers in fungal speciation.</title>
        <authorList>
            <consortium name="DOE Joint Genome Institute"/>
            <person name="Vesth T.C."/>
            <person name="Nybo J."/>
            <person name="Theobald S."/>
            <person name="Brandl J."/>
            <person name="Frisvad J.C."/>
            <person name="Nielsen K.F."/>
            <person name="Lyhne E.K."/>
            <person name="Kogle M.E."/>
            <person name="Kuo A."/>
            <person name="Riley R."/>
            <person name="Clum A."/>
            <person name="Nolan M."/>
            <person name="Lipzen A."/>
            <person name="Salamov A."/>
            <person name="Henrissat B."/>
            <person name="Wiebenga A."/>
            <person name="De Vries R.P."/>
            <person name="Grigoriev I.V."/>
            <person name="Mortensen U.H."/>
            <person name="Andersen M.R."/>
            <person name="Baker S.E."/>
        </authorList>
    </citation>
    <scope>NUCLEOTIDE SEQUENCE [LARGE SCALE GENOMIC DNA]</scope>
    <source>
        <strain evidence="3 4">CBS 117.55</strain>
    </source>
</reference>
<organism evidence="3 4">
    <name type="scientific">Aspergillus heteromorphus CBS 117.55</name>
    <dbReference type="NCBI Taxonomy" id="1448321"/>
    <lineage>
        <taxon>Eukaryota</taxon>
        <taxon>Fungi</taxon>
        <taxon>Dikarya</taxon>
        <taxon>Ascomycota</taxon>
        <taxon>Pezizomycotina</taxon>
        <taxon>Eurotiomycetes</taxon>
        <taxon>Eurotiomycetidae</taxon>
        <taxon>Eurotiales</taxon>
        <taxon>Aspergillaceae</taxon>
        <taxon>Aspergillus</taxon>
        <taxon>Aspergillus subgen. Circumdati</taxon>
    </lineage>
</organism>
<dbReference type="InterPro" id="IPR002156">
    <property type="entry name" value="RNaseH_domain"/>
</dbReference>
<accession>A0A317X1F4</accession>
<dbReference type="AlphaFoldDB" id="A0A317X1F4"/>
<dbReference type="SUPFAM" id="SSF53098">
    <property type="entry name" value="Ribonuclease H-like"/>
    <property type="match status" value="1"/>
</dbReference>
<feature type="compositionally biased region" description="Basic residues" evidence="1">
    <location>
        <begin position="126"/>
        <end position="141"/>
    </location>
</feature>
<feature type="compositionally biased region" description="Low complexity" evidence="1">
    <location>
        <begin position="81"/>
        <end position="125"/>
    </location>
</feature>
<dbReference type="GO" id="GO:0004523">
    <property type="term" value="F:RNA-DNA hybrid ribonuclease activity"/>
    <property type="evidence" value="ECO:0007669"/>
    <property type="project" value="InterPro"/>
</dbReference>
<comment type="caution">
    <text evidence="3">The sequence shown here is derived from an EMBL/GenBank/DDBJ whole genome shotgun (WGS) entry which is preliminary data.</text>
</comment>
<feature type="domain" description="RNase H type-1" evidence="2">
    <location>
        <begin position="183"/>
        <end position="341"/>
    </location>
</feature>
<dbReference type="GO" id="GO:0003676">
    <property type="term" value="F:nucleic acid binding"/>
    <property type="evidence" value="ECO:0007669"/>
    <property type="project" value="InterPro"/>
</dbReference>
<evidence type="ECO:0000313" key="3">
    <source>
        <dbReference type="EMBL" id="PWY92155.1"/>
    </source>
</evidence>
<protein>
    <recommendedName>
        <fullName evidence="2">RNase H type-1 domain-containing protein</fullName>
    </recommendedName>
</protein>
<name>A0A317X1F4_9EURO</name>
<dbReference type="RefSeq" id="XP_025403894.1">
    <property type="nucleotide sequence ID" value="XM_025546228.1"/>
</dbReference>
<dbReference type="EMBL" id="MSFL01000001">
    <property type="protein sequence ID" value="PWY92155.1"/>
    <property type="molecule type" value="Genomic_DNA"/>
</dbReference>
<feature type="region of interest" description="Disordered" evidence="1">
    <location>
        <begin position="1"/>
        <end position="148"/>
    </location>
</feature>
<proteinExistence type="predicted"/>
<feature type="compositionally biased region" description="Basic and acidic residues" evidence="1">
    <location>
        <begin position="28"/>
        <end position="37"/>
    </location>
</feature>
<evidence type="ECO:0000313" key="4">
    <source>
        <dbReference type="Proteomes" id="UP000247233"/>
    </source>
</evidence>
<keyword evidence="4" id="KW-1185">Reference proteome</keyword>
<dbReference type="Gene3D" id="3.30.420.10">
    <property type="entry name" value="Ribonuclease H-like superfamily/Ribonuclease H"/>
    <property type="match status" value="1"/>
</dbReference>
<gene>
    <name evidence="3" type="ORF">BO70DRAFT_391575</name>
</gene>
<dbReference type="VEuPathDB" id="FungiDB:BO70DRAFT_391575"/>
<dbReference type="PROSITE" id="PS50879">
    <property type="entry name" value="RNASE_H_1"/>
    <property type="match status" value="1"/>
</dbReference>
<feature type="compositionally biased region" description="Polar residues" evidence="1">
    <location>
        <begin position="1"/>
        <end position="18"/>
    </location>
</feature>
<dbReference type="InterPro" id="IPR012337">
    <property type="entry name" value="RNaseH-like_sf"/>
</dbReference>
<dbReference type="Proteomes" id="UP000247233">
    <property type="component" value="Unassembled WGS sequence"/>
</dbReference>
<dbReference type="GeneID" id="37068465"/>
<sequence>MKGQSTAGVTPTRGNQVSGVVKGKKARKSLDSAKEQQRAVQCPLSPQSGVSDKIGDSQPREDRGAAAATTTPVLGKHKHASASSRSSSSSSSKSSGGSDAHSQAAETAATTPVSSPTPTEPSGAMKWKKGRKAGKKERQKRQCTQESAAPESGFCGKYIGLPVEEAREFAWKAHRNESISDQPTEYHDFWVDASLSGLKSVGAGAAVVYKEDPQSEAFIEDMYYVDEIRKEICLGEMFAIGAGLKTAVARMEERGRPGQATEAKAQVVVRVFSDSQRAMGTIEKGTKRQDPLEVGLVRSVIALSQRLSQMGVEVELRWVKGHERATPGHKAADLLSKAVTRHMQNGVGDRAVIQIRRVDCASLVS</sequence>
<evidence type="ECO:0000259" key="2">
    <source>
        <dbReference type="PROSITE" id="PS50879"/>
    </source>
</evidence>
<feature type="compositionally biased region" description="Basic and acidic residues" evidence="1">
    <location>
        <begin position="53"/>
        <end position="64"/>
    </location>
</feature>
<evidence type="ECO:0000256" key="1">
    <source>
        <dbReference type="SAM" id="MobiDB-lite"/>
    </source>
</evidence>
<dbReference type="STRING" id="1448321.A0A317X1F4"/>